<feature type="signal peptide" evidence="2">
    <location>
        <begin position="1"/>
        <end position="28"/>
    </location>
</feature>
<dbReference type="Proteomes" id="UP000465031">
    <property type="component" value="Chromosome"/>
</dbReference>
<evidence type="ECO:0000256" key="1">
    <source>
        <dbReference type="SAM" id="MobiDB-lite"/>
    </source>
</evidence>
<evidence type="ECO:0000313" key="4">
    <source>
        <dbReference type="Proteomes" id="UP000465031"/>
    </source>
</evidence>
<organism evidence="3 4">
    <name type="scientific">Rathayibacter tanaceti</name>
    <dbReference type="NCBI Taxonomy" id="1671680"/>
    <lineage>
        <taxon>Bacteria</taxon>
        <taxon>Bacillati</taxon>
        <taxon>Actinomycetota</taxon>
        <taxon>Actinomycetes</taxon>
        <taxon>Micrococcales</taxon>
        <taxon>Microbacteriaceae</taxon>
        <taxon>Rathayibacter</taxon>
    </lineage>
</organism>
<proteinExistence type="predicted"/>
<dbReference type="EMBL" id="CP047186">
    <property type="protein sequence ID" value="QHC54373.1"/>
    <property type="molecule type" value="Genomic_DNA"/>
</dbReference>
<dbReference type="KEGG" id="rte:GSU10_00965"/>
<dbReference type="AlphaFoldDB" id="A0AAE6RIP5"/>
<name>A0AAE6RIP5_9MICO</name>
<protein>
    <recommendedName>
        <fullName evidence="5">LysM domain-containing protein</fullName>
    </recommendedName>
</protein>
<gene>
    <name evidence="3" type="ORF">GSU10_00965</name>
</gene>
<evidence type="ECO:0008006" key="5">
    <source>
        <dbReference type="Google" id="ProtNLM"/>
    </source>
</evidence>
<feature type="compositionally biased region" description="Low complexity" evidence="1">
    <location>
        <begin position="26"/>
        <end position="50"/>
    </location>
</feature>
<accession>A0AAE6RIP5</accession>
<reference evidence="4" key="1">
    <citation type="submission" date="2019-12" db="EMBL/GenBank/DDBJ databases">
        <title>Complete and draft genome sequences of new strains and members of some known species of the genus Rathayibacter isolated from plants.</title>
        <authorList>
            <person name="Tarlachkov S.V."/>
            <person name="Starodumova I.P."/>
            <person name="Dorofeeva L.V."/>
            <person name="Prisyazhnaya N.V."/>
            <person name="Leyn S."/>
            <person name="Zlamal J."/>
            <person name="Elan M."/>
            <person name="Osterman A.L."/>
            <person name="Nadler S."/>
            <person name="Subbotin S.A."/>
            <person name="Evtushenko L.I."/>
        </authorList>
    </citation>
    <scope>NUCLEOTIDE SEQUENCE [LARGE SCALE GENOMIC DNA]</scope>
    <source>
        <strain evidence="4">VKM Ac-2761</strain>
    </source>
</reference>
<keyword evidence="2" id="KW-0732">Signal</keyword>
<evidence type="ECO:0000313" key="3">
    <source>
        <dbReference type="EMBL" id="QHC54373.1"/>
    </source>
</evidence>
<feature type="chain" id="PRO_5041998048" description="LysM domain-containing protein" evidence="2">
    <location>
        <begin position="29"/>
        <end position="190"/>
    </location>
</feature>
<dbReference type="RefSeq" id="WP_132504696.1">
    <property type="nucleotide sequence ID" value="NZ_CP047186.1"/>
</dbReference>
<feature type="region of interest" description="Disordered" evidence="1">
    <location>
        <begin position="26"/>
        <end position="55"/>
    </location>
</feature>
<dbReference type="PROSITE" id="PS51257">
    <property type="entry name" value="PROKAR_LIPOPROTEIN"/>
    <property type="match status" value="1"/>
</dbReference>
<evidence type="ECO:0000256" key="2">
    <source>
        <dbReference type="SAM" id="SignalP"/>
    </source>
</evidence>
<sequence length="190" mass="18795">MVRTTQRLVIPLAAVILLAGCTAEPPGAAPPAESSGAGASAPTADGAPASRPVPSIAVTPVPVGSVAGGAGECSVRTVGSGTLDGVDLEEVRDSGSRSGATGTVRAASDGAPASYLVAAGDISEQIAERFCISPDYLSALNSVRRDGVDIDSLFGGDTLNLRPTTVLTVGDQNGRVLDNTAPDDLPAQTG</sequence>